<dbReference type="InterPro" id="IPR038899">
    <property type="entry name" value="METTL22"/>
</dbReference>
<dbReference type="SUPFAM" id="SSF53335">
    <property type="entry name" value="S-adenosyl-L-methionine-dependent methyltransferases"/>
    <property type="match status" value="1"/>
</dbReference>
<evidence type="ECO:0000313" key="1">
    <source>
        <dbReference type="EMBL" id="CAH3037012.1"/>
    </source>
</evidence>
<comment type="caution">
    <text evidence="1">The sequence shown here is derived from an EMBL/GenBank/DDBJ whole genome shotgun (WGS) entry which is preliminary data.</text>
</comment>
<dbReference type="InterPro" id="IPR019410">
    <property type="entry name" value="Methyltransf_16"/>
</dbReference>
<dbReference type="PANTHER" id="PTHR23108:SF0">
    <property type="entry name" value="METHYLTRANSFERASE-LIKE PROTEIN 22"/>
    <property type="match status" value="1"/>
</dbReference>
<gene>
    <name evidence="1" type="ORF">PLOB_00035732</name>
</gene>
<dbReference type="Pfam" id="PF10294">
    <property type="entry name" value="Methyltransf_16"/>
    <property type="match status" value="1"/>
</dbReference>
<keyword evidence="2" id="KW-1185">Reference proteome</keyword>
<accession>A0ABN8N083</accession>
<dbReference type="PANTHER" id="PTHR23108">
    <property type="entry name" value="METHYLTRANSFERASE-RELATED"/>
    <property type="match status" value="1"/>
</dbReference>
<sequence>AFTRFKIKEYSETKNHFVSKDMEKIHKDEDGDLSPPRKHTKLGDSDVITIEHCLSTPMKDVGLQVWRGALLLSDFLIHNEERYNPCIALELGAGLGLCSIVLGRVAKKVFCTDSMENILRCCEDNITANSHLFKYGCDVVSVRKFDWLASGLPTGEGDFCWTKEDQEVLKNVTVVLAADVIYDDSLTDAFIETFLRLMEANKQITLLLTIERRLNFTLEELAVTSPAYNYFLSRIKELETKEQRLSTRKLDIDFPNYLQYERVKELELWEIKPA</sequence>
<evidence type="ECO:0008006" key="3">
    <source>
        <dbReference type="Google" id="ProtNLM"/>
    </source>
</evidence>
<dbReference type="EMBL" id="CALNXK010000005">
    <property type="protein sequence ID" value="CAH3037012.1"/>
    <property type="molecule type" value="Genomic_DNA"/>
</dbReference>
<organism evidence="1 2">
    <name type="scientific">Porites lobata</name>
    <dbReference type="NCBI Taxonomy" id="104759"/>
    <lineage>
        <taxon>Eukaryota</taxon>
        <taxon>Metazoa</taxon>
        <taxon>Cnidaria</taxon>
        <taxon>Anthozoa</taxon>
        <taxon>Hexacorallia</taxon>
        <taxon>Scleractinia</taxon>
        <taxon>Fungiina</taxon>
        <taxon>Poritidae</taxon>
        <taxon>Porites</taxon>
    </lineage>
</organism>
<name>A0ABN8N083_9CNID</name>
<evidence type="ECO:0000313" key="2">
    <source>
        <dbReference type="Proteomes" id="UP001159405"/>
    </source>
</evidence>
<dbReference type="Gene3D" id="3.40.50.150">
    <property type="entry name" value="Vaccinia Virus protein VP39"/>
    <property type="match status" value="1"/>
</dbReference>
<dbReference type="InterPro" id="IPR029063">
    <property type="entry name" value="SAM-dependent_MTases_sf"/>
</dbReference>
<feature type="non-terminal residue" evidence="1">
    <location>
        <position position="1"/>
    </location>
</feature>
<protein>
    <recommendedName>
        <fullName evidence="3">Methyltransferase-like protein 22</fullName>
    </recommendedName>
</protein>
<dbReference type="Proteomes" id="UP001159405">
    <property type="component" value="Unassembled WGS sequence"/>
</dbReference>
<proteinExistence type="predicted"/>
<reference evidence="1 2" key="1">
    <citation type="submission" date="2022-05" db="EMBL/GenBank/DDBJ databases">
        <authorList>
            <consortium name="Genoscope - CEA"/>
            <person name="William W."/>
        </authorList>
    </citation>
    <scope>NUCLEOTIDE SEQUENCE [LARGE SCALE GENOMIC DNA]</scope>
</reference>